<sequence>MDLSQRLTGLAHRLRTPGYRRSVLLRRALAAALVCAAGLSALLNASRADPLVVTFARPVAAGARVTDEDLQLQRVPERVVPEGALREQSLASGHILAAGAAPGEVVTSTRLVGPDLVSELVAGQPEGEPFTMVPVALAEPDILPMLHHGAVVDVIAEGPTTVASGGRIVTVGEEGTVLVLMRRSQASAVAAASLSMPLAVVLASAGRPT</sequence>
<name>A0A269PD98_9CORY</name>
<evidence type="ECO:0000259" key="1">
    <source>
        <dbReference type="SMART" id="SM00858"/>
    </source>
</evidence>
<gene>
    <name evidence="2" type="ORF">CIG21_06255</name>
</gene>
<dbReference type="SMART" id="SM00858">
    <property type="entry name" value="SAF"/>
    <property type="match status" value="1"/>
</dbReference>
<evidence type="ECO:0000313" key="2">
    <source>
        <dbReference type="EMBL" id="PAJ70027.1"/>
    </source>
</evidence>
<reference evidence="2 3" key="1">
    <citation type="submission" date="2017-08" db="EMBL/GenBank/DDBJ databases">
        <authorList>
            <person name="de Groot N.N."/>
        </authorList>
    </citation>
    <scope>NUCLEOTIDE SEQUENCE [LARGE SCALE GENOMIC DNA]</scope>
    <source>
        <strain evidence="2 3">NBT06-6</strain>
    </source>
</reference>
<evidence type="ECO:0000313" key="3">
    <source>
        <dbReference type="Proteomes" id="UP000215771"/>
    </source>
</evidence>
<proteinExistence type="predicted"/>
<dbReference type="Proteomes" id="UP000215771">
    <property type="component" value="Unassembled WGS sequence"/>
</dbReference>
<dbReference type="CDD" id="cd11614">
    <property type="entry name" value="SAF_CpaB_FlgA_like"/>
    <property type="match status" value="1"/>
</dbReference>
<accession>A0A269PD98</accession>
<dbReference type="AlphaFoldDB" id="A0A269PD98"/>
<dbReference type="InterPro" id="IPR013974">
    <property type="entry name" value="SAF"/>
</dbReference>
<feature type="domain" description="SAF" evidence="1">
    <location>
        <begin position="50"/>
        <end position="112"/>
    </location>
</feature>
<protein>
    <recommendedName>
        <fullName evidence="1">SAF domain-containing protein</fullName>
    </recommendedName>
</protein>
<dbReference type="Pfam" id="PF08666">
    <property type="entry name" value="SAF"/>
    <property type="match status" value="1"/>
</dbReference>
<dbReference type="EMBL" id="NQMQ01000011">
    <property type="protein sequence ID" value="PAJ70027.1"/>
    <property type="molecule type" value="Genomic_DNA"/>
</dbReference>
<organism evidence="2 3">
    <name type="scientific">Corynebacterium hadale</name>
    <dbReference type="NCBI Taxonomy" id="2026255"/>
    <lineage>
        <taxon>Bacteria</taxon>
        <taxon>Bacillati</taxon>
        <taxon>Actinomycetota</taxon>
        <taxon>Actinomycetes</taxon>
        <taxon>Mycobacteriales</taxon>
        <taxon>Corynebacteriaceae</taxon>
        <taxon>Corynebacterium</taxon>
    </lineage>
</organism>
<comment type="caution">
    <text evidence="2">The sequence shown here is derived from an EMBL/GenBank/DDBJ whole genome shotgun (WGS) entry which is preliminary data.</text>
</comment>
<dbReference type="RefSeq" id="WP_095277027.1">
    <property type="nucleotide sequence ID" value="NZ_CP047655.1"/>
</dbReference>